<evidence type="ECO:0000256" key="10">
    <source>
        <dbReference type="SAM" id="Phobius"/>
    </source>
</evidence>
<keyword evidence="9 10" id="KW-0472">Membrane</keyword>
<evidence type="ECO:0000256" key="4">
    <source>
        <dbReference type="ARBA" id="ARBA00022519"/>
    </source>
</evidence>
<dbReference type="EMBL" id="JACNJZ010000165">
    <property type="protein sequence ID" value="MBC8318477.1"/>
    <property type="molecule type" value="Genomic_DNA"/>
</dbReference>
<dbReference type="InterPro" id="IPR059112">
    <property type="entry name" value="CysZ/EI24"/>
</dbReference>
<protein>
    <submittedName>
        <fullName evidence="11">EI24 domain-containing protein</fullName>
    </submittedName>
</protein>
<dbReference type="GO" id="GO:0009675">
    <property type="term" value="F:high-affinity sulfate:proton symporter activity"/>
    <property type="evidence" value="ECO:0007669"/>
    <property type="project" value="TreeGrafter"/>
</dbReference>
<evidence type="ECO:0000256" key="8">
    <source>
        <dbReference type="ARBA" id="ARBA00023032"/>
    </source>
</evidence>
<dbReference type="AlphaFoldDB" id="A0A8J6NEZ4"/>
<feature type="transmembrane region" description="Helical" evidence="10">
    <location>
        <begin position="147"/>
        <end position="167"/>
    </location>
</feature>
<organism evidence="11 12">
    <name type="scientific">Candidatus Desulfobia pelagia</name>
    <dbReference type="NCBI Taxonomy" id="2841692"/>
    <lineage>
        <taxon>Bacteria</taxon>
        <taxon>Pseudomonadati</taxon>
        <taxon>Thermodesulfobacteriota</taxon>
        <taxon>Desulfobulbia</taxon>
        <taxon>Desulfobulbales</taxon>
        <taxon>Desulfobulbaceae</taxon>
        <taxon>Candidatus Desulfobia</taxon>
    </lineage>
</organism>
<reference evidence="11 12" key="1">
    <citation type="submission" date="2020-08" db="EMBL/GenBank/DDBJ databases">
        <title>Bridging the membrane lipid divide: bacteria of the FCB group superphylum have the potential to synthesize archaeal ether lipids.</title>
        <authorList>
            <person name="Villanueva L."/>
            <person name="Von Meijenfeldt F.A.B."/>
            <person name="Westbye A.B."/>
            <person name="Yadav S."/>
            <person name="Hopmans E.C."/>
            <person name="Dutilh B.E."/>
            <person name="Sinninghe Damste J.S."/>
        </authorList>
    </citation>
    <scope>NUCLEOTIDE SEQUENCE [LARGE SCALE GENOMIC DNA]</scope>
    <source>
        <strain evidence="11">NIOZ-UU47</strain>
    </source>
</reference>
<feature type="transmembrane region" description="Helical" evidence="10">
    <location>
        <begin position="213"/>
        <end position="246"/>
    </location>
</feature>
<feature type="transmembrane region" description="Helical" evidence="10">
    <location>
        <begin position="173"/>
        <end position="192"/>
    </location>
</feature>
<dbReference type="GO" id="GO:0005886">
    <property type="term" value="C:plasma membrane"/>
    <property type="evidence" value="ECO:0007669"/>
    <property type="project" value="TreeGrafter"/>
</dbReference>
<feature type="transmembrane region" description="Helical" evidence="10">
    <location>
        <begin position="77"/>
        <end position="103"/>
    </location>
</feature>
<comment type="subcellular location">
    <subcellularLocation>
        <location evidence="1">Membrane</location>
        <topology evidence="1">Multi-pass membrane protein</topology>
    </subcellularLocation>
</comment>
<evidence type="ECO:0000256" key="7">
    <source>
        <dbReference type="ARBA" id="ARBA00022989"/>
    </source>
</evidence>
<keyword evidence="3" id="KW-1003">Cell membrane</keyword>
<sequence length="259" mass="29474">MLKQNPISSFRQGFFYPFRAFRFIRKHPRLYTYILIPFSINLGVFSLTIFYGLGFFFDLASRYVPQGDAWYWFLLNYLLMAVAILVTLVLVFFTFTVVGSLIASPFNDILSERTEELLTGKTSDEPFVLKTFFTDSAQVLLVESKKIGVFLIGMLLLFSLNILPIIGSLLFSILSVAWTVFFLVIEFTGYVFSRKRLAFRQQRHIIFKEFSLMAGFGIGVFCVLAIPFFQFFAIPLGVVGATLLLYDSGTLSSDSQIKG</sequence>
<keyword evidence="2" id="KW-0813">Transport</keyword>
<dbReference type="PANTHER" id="PTHR37468">
    <property type="entry name" value="SULFATE TRANSPORTER CYSZ"/>
    <property type="match status" value="1"/>
</dbReference>
<dbReference type="GO" id="GO:0000103">
    <property type="term" value="P:sulfate assimilation"/>
    <property type="evidence" value="ECO:0007669"/>
    <property type="project" value="TreeGrafter"/>
</dbReference>
<evidence type="ECO:0000256" key="5">
    <source>
        <dbReference type="ARBA" id="ARBA00022605"/>
    </source>
</evidence>
<evidence type="ECO:0000313" key="12">
    <source>
        <dbReference type="Proteomes" id="UP000614424"/>
    </source>
</evidence>
<evidence type="ECO:0000256" key="2">
    <source>
        <dbReference type="ARBA" id="ARBA00022448"/>
    </source>
</evidence>
<dbReference type="Proteomes" id="UP000614424">
    <property type="component" value="Unassembled WGS sequence"/>
</dbReference>
<keyword evidence="6 10" id="KW-0812">Transmembrane</keyword>
<keyword evidence="4" id="KW-0997">Cell inner membrane</keyword>
<keyword evidence="5" id="KW-0028">Amino-acid biosynthesis</keyword>
<keyword evidence="7 10" id="KW-1133">Transmembrane helix</keyword>
<proteinExistence type="predicted"/>
<gene>
    <name evidence="11" type="ORF">H8E41_11270</name>
</gene>
<evidence type="ECO:0000256" key="6">
    <source>
        <dbReference type="ARBA" id="ARBA00022692"/>
    </source>
</evidence>
<evidence type="ECO:0000256" key="3">
    <source>
        <dbReference type="ARBA" id="ARBA00022475"/>
    </source>
</evidence>
<dbReference type="Pfam" id="PF07264">
    <property type="entry name" value="EI24"/>
    <property type="match status" value="1"/>
</dbReference>
<accession>A0A8J6NEZ4</accession>
<evidence type="ECO:0000256" key="1">
    <source>
        <dbReference type="ARBA" id="ARBA00004141"/>
    </source>
</evidence>
<evidence type="ECO:0000256" key="9">
    <source>
        <dbReference type="ARBA" id="ARBA00023136"/>
    </source>
</evidence>
<name>A0A8J6NEZ4_9BACT</name>
<dbReference type="PANTHER" id="PTHR37468:SF1">
    <property type="entry name" value="SULFATE TRANSPORTER CYSZ"/>
    <property type="match status" value="1"/>
</dbReference>
<comment type="caution">
    <text evidence="11">The sequence shown here is derived from an EMBL/GenBank/DDBJ whole genome shotgun (WGS) entry which is preliminary data.</text>
</comment>
<evidence type="ECO:0000313" key="11">
    <source>
        <dbReference type="EMBL" id="MBC8318477.1"/>
    </source>
</evidence>
<dbReference type="GO" id="GO:0019344">
    <property type="term" value="P:cysteine biosynthetic process"/>
    <property type="evidence" value="ECO:0007669"/>
    <property type="project" value="TreeGrafter"/>
</dbReference>
<feature type="transmembrane region" description="Helical" evidence="10">
    <location>
        <begin position="30"/>
        <end position="57"/>
    </location>
</feature>
<keyword evidence="8" id="KW-0764">Sulfate transport</keyword>
<dbReference type="InterPro" id="IPR050480">
    <property type="entry name" value="CysZ-like"/>
</dbReference>